<dbReference type="EMBL" id="JABBWD010000022">
    <property type="protein sequence ID" value="KAG1777243.1"/>
    <property type="molecule type" value="Genomic_DNA"/>
</dbReference>
<accession>A0A9P7D2Z8</accession>
<dbReference type="AlphaFoldDB" id="A0A9P7D2Z8"/>
<sequence>MSINHDEGDLHYFSGQGRNVIISSPDGVDGPYVVTCEQLQLFANYSHILRNKSPRSRPSPPLGYDFFAHAFNSKGLHSSASYIDDQGMVVSTKAAMAVSDILGMDEDAVVTLPTTHMEEVEKMVWHTTLSASRQREKMEMRRAGQRKEKNFGWKQVQKINKRGLGKVRKEADLPTTYGAGPSAIANENIEEAMVIVA</sequence>
<evidence type="ECO:0000313" key="1">
    <source>
        <dbReference type="EMBL" id="KAG1777243.1"/>
    </source>
</evidence>
<dbReference type="Proteomes" id="UP000714275">
    <property type="component" value="Unassembled WGS sequence"/>
</dbReference>
<name>A0A9P7D2Z8_9AGAM</name>
<gene>
    <name evidence="1" type="ORF">EV702DRAFT_1045615</name>
</gene>
<protein>
    <submittedName>
        <fullName evidence="1">Uncharacterized protein</fullName>
    </submittedName>
</protein>
<reference evidence="1" key="1">
    <citation type="journal article" date="2020" name="New Phytol.">
        <title>Comparative genomics reveals dynamic genome evolution in host specialist ectomycorrhizal fungi.</title>
        <authorList>
            <person name="Lofgren L.A."/>
            <person name="Nguyen N.H."/>
            <person name="Vilgalys R."/>
            <person name="Ruytinx J."/>
            <person name="Liao H.L."/>
            <person name="Branco S."/>
            <person name="Kuo A."/>
            <person name="LaButti K."/>
            <person name="Lipzen A."/>
            <person name="Andreopoulos W."/>
            <person name="Pangilinan J."/>
            <person name="Riley R."/>
            <person name="Hundley H."/>
            <person name="Na H."/>
            <person name="Barry K."/>
            <person name="Grigoriev I.V."/>
            <person name="Stajich J.E."/>
            <person name="Kennedy P.G."/>
        </authorList>
    </citation>
    <scope>NUCLEOTIDE SEQUENCE</scope>
    <source>
        <strain evidence="1">DOB743</strain>
    </source>
</reference>
<proteinExistence type="predicted"/>
<comment type="caution">
    <text evidence="1">The sequence shown here is derived from an EMBL/GenBank/DDBJ whole genome shotgun (WGS) entry which is preliminary data.</text>
</comment>
<keyword evidence="2" id="KW-1185">Reference proteome</keyword>
<evidence type="ECO:0000313" key="2">
    <source>
        <dbReference type="Proteomes" id="UP000714275"/>
    </source>
</evidence>
<dbReference type="OrthoDB" id="2691494at2759"/>
<organism evidence="1 2">
    <name type="scientific">Suillus placidus</name>
    <dbReference type="NCBI Taxonomy" id="48579"/>
    <lineage>
        <taxon>Eukaryota</taxon>
        <taxon>Fungi</taxon>
        <taxon>Dikarya</taxon>
        <taxon>Basidiomycota</taxon>
        <taxon>Agaricomycotina</taxon>
        <taxon>Agaricomycetes</taxon>
        <taxon>Agaricomycetidae</taxon>
        <taxon>Boletales</taxon>
        <taxon>Suillineae</taxon>
        <taxon>Suillaceae</taxon>
        <taxon>Suillus</taxon>
    </lineage>
</organism>